<comment type="caution">
    <text evidence="1">The sequence shown here is derived from an EMBL/GenBank/DDBJ whole genome shotgun (WGS) entry which is preliminary data.</text>
</comment>
<dbReference type="InterPro" id="IPR029058">
    <property type="entry name" value="AB_hydrolase_fold"/>
</dbReference>
<dbReference type="AlphaFoldDB" id="A0A8J7MSB8"/>
<protein>
    <recommendedName>
        <fullName evidence="3">Alpha/beta hydrolase</fullName>
    </recommendedName>
</protein>
<name>A0A8J7MSB8_9RHOB</name>
<dbReference type="RefSeq" id="WP_202661706.1">
    <property type="nucleotide sequence ID" value="NZ_JAESVP010000006.1"/>
</dbReference>
<dbReference type="Proteomes" id="UP000619033">
    <property type="component" value="Unassembled WGS sequence"/>
</dbReference>
<dbReference type="SUPFAM" id="SSF53474">
    <property type="entry name" value="alpha/beta-Hydrolases"/>
    <property type="match status" value="1"/>
</dbReference>
<dbReference type="Gene3D" id="3.40.50.1820">
    <property type="entry name" value="alpha/beta hydrolase"/>
    <property type="match status" value="1"/>
</dbReference>
<accession>A0A8J7MSB8</accession>
<gene>
    <name evidence="1" type="ORF">JI744_13745</name>
</gene>
<evidence type="ECO:0000313" key="2">
    <source>
        <dbReference type="Proteomes" id="UP000619033"/>
    </source>
</evidence>
<evidence type="ECO:0000313" key="1">
    <source>
        <dbReference type="EMBL" id="MBL4929173.1"/>
    </source>
</evidence>
<keyword evidence="2" id="KW-1185">Reference proteome</keyword>
<evidence type="ECO:0008006" key="3">
    <source>
        <dbReference type="Google" id="ProtNLM"/>
    </source>
</evidence>
<proteinExistence type="predicted"/>
<organism evidence="1 2">
    <name type="scientific">Fuscibacter oryzae</name>
    <dbReference type="NCBI Taxonomy" id="2803939"/>
    <lineage>
        <taxon>Bacteria</taxon>
        <taxon>Pseudomonadati</taxon>
        <taxon>Pseudomonadota</taxon>
        <taxon>Alphaproteobacteria</taxon>
        <taxon>Rhodobacterales</taxon>
        <taxon>Paracoccaceae</taxon>
        <taxon>Fuscibacter</taxon>
    </lineage>
</organism>
<reference evidence="1" key="1">
    <citation type="submission" date="2021-01" db="EMBL/GenBank/DDBJ databases">
        <title>Genome seq and assembly of Tabrizicola sp. KVB23.</title>
        <authorList>
            <person name="Chhetri G."/>
        </authorList>
    </citation>
    <scope>NUCLEOTIDE SEQUENCE</scope>
    <source>
        <strain evidence="1">KVB23</strain>
    </source>
</reference>
<sequence length="240" mass="25994">MAQQLSFERLWNNPPWTVDFLDGPKDDLVIAFSSIGHDPCHTPSPEFVGTATANGTRRTLFVMDDSRSWANDPGFEKALIRSLETISARHPITRITTIGLSMGAFSALVAAQVLPVDVVLAFGPQWSVASGMVPGETRWSRWTAALSPLRWPTAPLPSLGHAYLFHGAQDDLPQALPFPQQPGTDHILFPDLGHSDLVPHLKARGALGGLLDAALAGDRRRLLRIAASAGGLLRQRLPYG</sequence>
<dbReference type="EMBL" id="JAESVP010000006">
    <property type="protein sequence ID" value="MBL4929173.1"/>
    <property type="molecule type" value="Genomic_DNA"/>
</dbReference>